<organism evidence="2 3">
    <name type="scientific">Candidatus Falkowbacteria bacterium RIFOXYD2_FULL_34_120</name>
    <dbReference type="NCBI Taxonomy" id="1798007"/>
    <lineage>
        <taxon>Bacteria</taxon>
        <taxon>Candidatus Falkowiibacteriota</taxon>
    </lineage>
</organism>
<dbReference type="AlphaFoldDB" id="A0A1F5TS15"/>
<evidence type="ECO:0000313" key="3">
    <source>
        <dbReference type="Proteomes" id="UP000177579"/>
    </source>
</evidence>
<dbReference type="Proteomes" id="UP000177579">
    <property type="component" value="Unassembled WGS sequence"/>
</dbReference>
<evidence type="ECO:0000313" key="2">
    <source>
        <dbReference type="EMBL" id="OGF41587.1"/>
    </source>
</evidence>
<reference evidence="2 3" key="1">
    <citation type="journal article" date="2016" name="Nat. Commun.">
        <title>Thousands of microbial genomes shed light on interconnected biogeochemical processes in an aquifer system.</title>
        <authorList>
            <person name="Anantharaman K."/>
            <person name="Brown C.T."/>
            <person name="Hug L.A."/>
            <person name="Sharon I."/>
            <person name="Castelle C.J."/>
            <person name="Probst A.J."/>
            <person name="Thomas B.C."/>
            <person name="Singh A."/>
            <person name="Wilkins M.J."/>
            <person name="Karaoz U."/>
            <person name="Brodie E.L."/>
            <person name="Williams K.H."/>
            <person name="Hubbard S.S."/>
            <person name="Banfield J.F."/>
        </authorList>
    </citation>
    <scope>NUCLEOTIDE SEQUENCE [LARGE SCALE GENOMIC DNA]</scope>
</reference>
<gene>
    <name evidence="2" type="ORF">A2531_02775</name>
</gene>
<comment type="caution">
    <text evidence="2">The sequence shown here is derived from an EMBL/GenBank/DDBJ whole genome shotgun (WGS) entry which is preliminary data.</text>
</comment>
<feature type="region of interest" description="Disordered" evidence="1">
    <location>
        <begin position="1"/>
        <end position="40"/>
    </location>
</feature>
<evidence type="ECO:0000256" key="1">
    <source>
        <dbReference type="SAM" id="MobiDB-lite"/>
    </source>
</evidence>
<dbReference type="EMBL" id="MFGO01000008">
    <property type="protein sequence ID" value="OGF41587.1"/>
    <property type="molecule type" value="Genomic_DNA"/>
</dbReference>
<name>A0A1F5TS15_9BACT</name>
<sequence>MGKDTFSRESYTRSVKRHVSSSGPATARAERQARSTGKLNPLVDPQGFGVIRRSLPRYEKQDNGLWLLTVGTPMPIETRVDTTGSMGNNVDIALRVLPKVHELCSEVLSGYDLQIATGIFGDVSDRFVLCRPQFEMIAEKIVEQLTLMVPERAGGDADEDPHYGLFGAAYLTAAYLHRIGLKSYDFTISDARARDLLDERQIRRIFGDEVFDKVIENGHQIDRHNLPTTKEVVQDLLERSHAFFLQVGDDSRVTKFWKNIFGPDRVVILPSTELLPQVQAVIIGLTEGTMNLDQVPKFLKKNNVSKHDAEMIICSVANIPIGAQIALPNFNKRPRAGDLFREKTDLWPVNPDEINSEVDASNNDSDKEGPEWL</sequence>
<protein>
    <submittedName>
        <fullName evidence="2">Uncharacterized protein</fullName>
    </submittedName>
</protein>
<feature type="region of interest" description="Disordered" evidence="1">
    <location>
        <begin position="349"/>
        <end position="373"/>
    </location>
</feature>
<feature type="compositionally biased region" description="Basic and acidic residues" evidence="1">
    <location>
        <begin position="364"/>
        <end position="373"/>
    </location>
</feature>
<accession>A0A1F5TS15</accession>
<feature type="compositionally biased region" description="Basic and acidic residues" evidence="1">
    <location>
        <begin position="1"/>
        <end position="11"/>
    </location>
</feature>
<proteinExistence type="predicted"/>